<protein>
    <recommendedName>
        <fullName evidence="2 10">FAD:protein FMN transferase</fullName>
        <ecNumber evidence="1 10">2.7.1.180</ecNumber>
    </recommendedName>
    <alternativeName>
        <fullName evidence="8 10">Flavin transferase</fullName>
    </alternativeName>
</protein>
<keyword evidence="13" id="KW-1185">Reference proteome</keyword>
<evidence type="ECO:0000256" key="8">
    <source>
        <dbReference type="ARBA" id="ARBA00031306"/>
    </source>
</evidence>
<dbReference type="PANTHER" id="PTHR30040">
    <property type="entry name" value="THIAMINE BIOSYNTHESIS LIPOPROTEIN APBE"/>
    <property type="match status" value="1"/>
</dbReference>
<evidence type="ECO:0000256" key="3">
    <source>
        <dbReference type="ARBA" id="ARBA00022630"/>
    </source>
</evidence>
<evidence type="ECO:0000256" key="4">
    <source>
        <dbReference type="ARBA" id="ARBA00022679"/>
    </source>
</evidence>
<evidence type="ECO:0000313" key="12">
    <source>
        <dbReference type="EMBL" id="WAW09023.1"/>
    </source>
</evidence>
<dbReference type="Gene3D" id="3.10.520.10">
    <property type="entry name" value="ApbE-like domains"/>
    <property type="match status" value="1"/>
</dbReference>
<evidence type="ECO:0000256" key="9">
    <source>
        <dbReference type="ARBA" id="ARBA00048540"/>
    </source>
</evidence>
<name>A0A9E9LY44_9BURK</name>
<proteinExistence type="inferred from homology"/>
<evidence type="ECO:0000256" key="1">
    <source>
        <dbReference type="ARBA" id="ARBA00011955"/>
    </source>
</evidence>
<reference evidence="12" key="1">
    <citation type="journal article" date="2022" name="Front. Microbiol.">
        <title>New perspectives on an old grouping: The genomic and phenotypic variability of Oxalobacter formigenes and the implications for calcium oxalate stone prevention.</title>
        <authorList>
            <person name="Chmiel J.A."/>
            <person name="Carr C."/>
            <person name="Stuivenberg G.A."/>
            <person name="Venema R."/>
            <person name="Chanyi R.M."/>
            <person name="Al K.F."/>
            <person name="Giguere D."/>
            <person name="Say H."/>
            <person name="Akouris P.P."/>
            <person name="Dominguez Romero S.A."/>
            <person name="Kwong A."/>
            <person name="Tai V."/>
            <person name="Koval S.F."/>
            <person name="Razvi H."/>
            <person name="Bjazevic J."/>
            <person name="Burton J.P."/>
        </authorList>
    </citation>
    <scope>NUCLEOTIDE SEQUENCE</scope>
    <source>
        <strain evidence="12">WoOx3</strain>
    </source>
</reference>
<feature type="binding site" evidence="11">
    <location>
        <position position="256"/>
    </location>
    <ligand>
        <name>Mg(2+)</name>
        <dbReference type="ChEBI" id="CHEBI:18420"/>
    </ligand>
</feature>
<evidence type="ECO:0000313" key="13">
    <source>
        <dbReference type="Proteomes" id="UP001156215"/>
    </source>
</evidence>
<dbReference type="RefSeq" id="WP_269308016.1">
    <property type="nucleotide sequence ID" value="NZ_CP098242.1"/>
</dbReference>
<dbReference type="Proteomes" id="UP001156215">
    <property type="component" value="Chromosome"/>
</dbReference>
<accession>A0A9E9LY44</accession>
<evidence type="ECO:0000256" key="5">
    <source>
        <dbReference type="ARBA" id="ARBA00022723"/>
    </source>
</evidence>
<keyword evidence="4 10" id="KW-0808">Transferase</keyword>
<keyword evidence="6 10" id="KW-0274">FAD</keyword>
<dbReference type="AlphaFoldDB" id="A0A9E9LY44"/>
<evidence type="ECO:0000256" key="7">
    <source>
        <dbReference type="ARBA" id="ARBA00022842"/>
    </source>
</evidence>
<evidence type="ECO:0000256" key="2">
    <source>
        <dbReference type="ARBA" id="ARBA00016337"/>
    </source>
</evidence>
<dbReference type="SUPFAM" id="SSF143631">
    <property type="entry name" value="ApbE-like"/>
    <property type="match status" value="1"/>
</dbReference>
<keyword evidence="3 10" id="KW-0285">Flavoprotein</keyword>
<dbReference type="PANTHER" id="PTHR30040:SF2">
    <property type="entry name" value="FAD:PROTEIN FMN TRANSFERASE"/>
    <property type="match status" value="1"/>
</dbReference>
<feature type="binding site" evidence="11">
    <location>
        <position position="260"/>
    </location>
    <ligand>
        <name>Mg(2+)</name>
        <dbReference type="ChEBI" id="CHEBI:18420"/>
    </ligand>
</feature>
<sequence>MDLLYKAQTRFLFHAHIRIKIPAACPDTLFGELYAVLENVDRKYNAYQPGSYIDQINRHAGSFVNVDDETIRMLEQVIDLSVFFDGAYDITIMPLIRLWGFYRDDIRRVPAPDEINAIRHLINYRNIEISGNRVRIGKGQEIITGSFIKAYATDRLAAALQERGIDNAIINAGGSTIRAINTSSDAPWQVNVTHPESEESLFTLNLDNFSYSTSSQSTAFVDIDGKRYGHILNPATGHPATNRLLGIATESAMIGDIISTGLFNETSETFLEKTAQLSLHYPLAGFVLDQDGIITATPNFSGLQE</sequence>
<gene>
    <name evidence="12" type="ORF">NB640_06930</name>
</gene>
<dbReference type="GO" id="GO:0016740">
    <property type="term" value="F:transferase activity"/>
    <property type="evidence" value="ECO:0007669"/>
    <property type="project" value="UniProtKB-UniRule"/>
</dbReference>
<dbReference type="EC" id="2.7.1.180" evidence="1 10"/>
<dbReference type="Pfam" id="PF02424">
    <property type="entry name" value="ApbE"/>
    <property type="match status" value="1"/>
</dbReference>
<dbReference type="KEGG" id="ovb:NB640_06930"/>
<dbReference type="EMBL" id="CP098242">
    <property type="protein sequence ID" value="WAW09023.1"/>
    <property type="molecule type" value="Genomic_DNA"/>
</dbReference>
<feature type="binding site" evidence="11">
    <location>
        <position position="146"/>
    </location>
    <ligand>
        <name>Mg(2+)</name>
        <dbReference type="ChEBI" id="CHEBI:18420"/>
    </ligand>
</feature>
<evidence type="ECO:0000256" key="10">
    <source>
        <dbReference type="PIRNR" id="PIRNR006268"/>
    </source>
</evidence>
<organism evidence="12 13">
    <name type="scientific">Oxalobacter vibrioformis</name>
    <dbReference type="NCBI Taxonomy" id="933080"/>
    <lineage>
        <taxon>Bacteria</taxon>
        <taxon>Pseudomonadati</taxon>
        <taxon>Pseudomonadota</taxon>
        <taxon>Betaproteobacteria</taxon>
        <taxon>Burkholderiales</taxon>
        <taxon>Oxalobacteraceae</taxon>
        <taxon>Oxalobacter</taxon>
    </lineage>
</organism>
<evidence type="ECO:0000256" key="11">
    <source>
        <dbReference type="PIRSR" id="PIRSR006268-2"/>
    </source>
</evidence>
<dbReference type="PIRSF" id="PIRSF006268">
    <property type="entry name" value="ApbE"/>
    <property type="match status" value="1"/>
</dbReference>
<comment type="cofactor">
    <cofactor evidence="11">
        <name>Mg(2+)</name>
        <dbReference type="ChEBI" id="CHEBI:18420"/>
    </cofactor>
    <cofactor evidence="11">
        <name>Mn(2+)</name>
        <dbReference type="ChEBI" id="CHEBI:29035"/>
    </cofactor>
    <text evidence="11">Magnesium. Can also use manganese.</text>
</comment>
<keyword evidence="7 10" id="KW-0460">Magnesium</keyword>
<comment type="catalytic activity">
    <reaction evidence="9 10">
        <text>L-threonyl-[protein] + FAD = FMN-L-threonyl-[protein] + AMP + H(+)</text>
        <dbReference type="Rhea" id="RHEA:36847"/>
        <dbReference type="Rhea" id="RHEA-COMP:11060"/>
        <dbReference type="Rhea" id="RHEA-COMP:11061"/>
        <dbReference type="ChEBI" id="CHEBI:15378"/>
        <dbReference type="ChEBI" id="CHEBI:30013"/>
        <dbReference type="ChEBI" id="CHEBI:57692"/>
        <dbReference type="ChEBI" id="CHEBI:74257"/>
        <dbReference type="ChEBI" id="CHEBI:456215"/>
        <dbReference type="EC" id="2.7.1.180"/>
    </reaction>
</comment>
<keyword evidence="5 10" id="KW-0479">Metal-binding</keyword>
<evidence type="ECO:0000256" key="6">
    <source>
        <dbReference type="ARBA" id="ARBA00022827"/>
    </source>
</evidence>
<dbReference type="GO" id="GO:0046872">
    <property type="term" value="F:metal ion binding"/>
    <property type="evidence" value="ECO:0007669"/>
    <property type="project" value="UniProtKB-UniRule"/>
</dbReference>
<dbReference type="InterPro" id="IPR024932">
    <property type="entry name" value="ApbE"/>
</dbReference>
<comment type="similarity">
    <text evidence="10">Belongs to the ApbE family.</text>
</comment>
<dbReference type="InterPro" id="IPR003374">
    <property type="entry name" value="ApbE-like_sf"/>
</dbReference>